<sequence>MSRAGAHARIGSMLSGDTHVFTVKGQEAKQALRRVKDKLEQVGTLDEGTISSDIRTILKNAKPMSSTDMGMRTGTGTTGTGTTGTGTNGNTTGTTGTAGRTTAE</sequence>
<reference evidence="2 3" key="1">
    <citation type="submission" date="2018-06" db="EMBL/GenBank/DDBJ databases">
        <title>Paenibacillus imtechensis sp. nov.</title>
        <authorList>
            <person name="Pinnaka A.K."/>
            <person name="Singh H."/>
            <person name="Kaur M."/>
        </authorList>
    </citation>
    <scope>NUCLEOTIDE SEQUENCE [LARGE SCALE GENOMIC DNA]</scope>
    <source>
        <strain evidence="2 3">SMB1</strain>
    </source>
</reference>
<organism evidence="2 3">
    <name type="scientific">Paenibacillus sambharensis</name>
    <dbReference type="NCBI Taxonomy" id="1803190"/>
    <lineage>
        <taxon>Bacteria</taxon>
        <taxon>Bacillati</taxon>
        <taxon>Bacillota</taxon>
        <taxon>Bacilli</taxon>
        <taxon>Bacillales</taxon>
        <taxon>Paenibacillaceae</taxon>
        <taxon>Paenibacillus</taxon>
    </lineage>
</organism>
<feature type="compositionally biased region" description="Gly residues" evidence="1">
    <location>
        <begin position="76"/>
        <end position="87"/>
    </location>
</feature>
<dbReference type="AlphaFoldDB" id="A0A2W1LB53"/>
<dbReference type="EMBL" id="QKRB01000024">
    <property type="protein sequence ID" value="PZD97478.1"/>
    <property type="molecule type" value="Genomic_DNA"/>
</dbReference>
<evidence type="ECO:0000313" key="2">
    <source>
        <dbReference type="EMBL" id="PZD97478.1"/>
    </source>
</evidence>
<dbReference type="Proteomes" id="UP000249522">
    <property type="component" value="Unassembled WGS sequence"/>
</dbReference>
<comment type="caution">
    <text evidence="2">The sequence shown here is derived from an EMBL/GenBank/DDBJ whole genome shotgun (WGS) entry which is preliminary data.</text>
</comment>
<evidence type="ECO:0000256" key="1">
    <source>
        <dbReference type="SAM" id="MobiDB-lite"/>
    </source>
</evidence>
<feature type="region of interest" description="Disordered" evidence="1">
    <location>
        <begin position="61"/>
        <end position="104"/>
    </location>
</feature>
<accession>A0A2W1LB53</accession>
<name>A0A2W1LB53_9BACL</name>
<proteinExistence type="predicted"/>
<feature type="compositionally biased region" description="Low complexity" evidence="1">
    <location>
        <begin position="88"/>
        <end position="104"/>
    </location>
</feature>
<gene>
    <name evidence="2" type="ORF">DNH61_02335</name>
</gene>
<protein>
    <submittedName>
        <fullName evidence="2">Uncharacterized protein</fullName>
    </submittedName>
</protein>
<evidence type="ECO:0000313" key="3">
    <source>
        <dbReference type="Proteomes" id="UP000249522"/>
    </source>
</evidence>
<keyword evidence="3" id="KW-1185">Reference proteome</keyword>